<name>A0A5C6K1S9_9ACTN</name>
<comment type="caution">
    <text evidence="1">The sequence shown here is derived from an EMBL/GenBank/DDBJ whole genome shotgun (WGS) entry which is preliminary data.</text>
</comment>
<dbReference type="InterPro" id="IPR011990">
    <property type="entry name" value="TPR-like_helical_dom_sf"/>
</dbReference>
<dbReference type="PANTHER" id="PTHR10098:SF108">
    <property type="entry name" value="TETRATRICOPEPTIDE REPEAT PROTEIN 28"/>
    <property type="match status" value="1"/>
</dbReference>
<dbReference type="SUPFAM" id="SSF48452">
    <property type="entry name" value="TPR-like"/>
    <property type="match status" value="1"/>
</dbReference>
<accession>A0A5C6K1S9</accession>
<gene>
    <name evidence="1" type="ORF">FRZ03_04475</name>
</gene>
<dbReference type="Gene3D" id="1.25.40.10">
    <property type="entry name" value="Tetratricopeptide repeat domain"/>
    <property type="match status" value="1"/>
</dbReference>
<keyword evidence="2" id="KW-1185">Reference proteome</keyword>
<dbReference type="Proteomes" id="UP000320481">
    <property type="component" value="Unassembled WGS sequence"/>
</dbReference>
<proteinExistence type="predicted"/>
<organism evidence="1 2">
    <name type="scientific">Streptomyces misionensis</name>
    <dbReference type="NCBI Taxonomy" id="67331"/>
    <lineage>
        <taxon>Bacteria</taxon>
        <taxon>Bacillati</taxon>
        <taxon>Actinomycetota</taxon>
        <taxon>Actinomycetes</taxon>
        <taxon>Kitasatosporales</taxon>
        <taxon>Streptomycetaceae</taxon>
        <taxon>Streptomyces</taxon>
    </lineage>
</organism>
<evidence type="ECO:0000313" key="1">
    <source>
        <dbReference type="EMBL" id="TWV56353.1"/>
    </source>
</evidence>
<protein>
    <submittedName>
        <fullName evidence="1">Tetratricopeptide repeat protein</fullName>
    </submittedName>
</protein>
<dbReference type="AlphaFoldDB" id="A0A5C6K1S9"/>
<dbReference type="EMBL" id="VOGW01000028">
    <property type="protein sequence ID" value="TWV56353.1"/>
    <property type="molecule type" value="Genomic_DNA"/>
</dbReference>
<reference evidence="1" key="1">
    <citation type="journal article" date="2019" name="Microbiol. Resour. Announc.">
        <title>Draft Genomic Sequences of Streptomyces misionensis and Streptomyces albidoflavus, bacteria applied for phytopathogen biocontrol.</title>
        <authorList>
            <person name="Pylro V."/>
            <person name="Dias A."/>
            <person name="Andreote F."/>
            <person name="Varani A."/>
            <person name="Andreote C."/>
            <person name="Bernardo E."/>
            <person name="Martins T."/>
        </authorList>
    </citation>
    <scope>NUCLEOTIDE SEQUENCE [LARGE SCALE GENOMIC DNA]</scope>
    <source>
        <strain evidence="1">66</strain>
    </source>
</reference>
<dbReference type="InterPro" id="IPR019734">
    <property type="entry name" value="TPR_rpt"/>
</dbReference>
<sequence>MRLSAPWTDAEVVPERTTALDLFERTGNRTGQAYCWDSLAHAYRGLDRHAEAIGCFQRALGLFRALGDHYNQATALTGLGDGHAARGDRAEARACHRQALDILRELGHPEADDLQRRLTQAAPA</sequence>
<evidence type="ECO:0000313" key="2">
    <source>
        <dbReference type="Proteomes" id="UP000320481"/>
    </source>
</evidence>
<dbReference type="PANTHER" id="PTHR10098">
    <property type="entry name" value="RAPSYN-RELATED"/>
    <property type="match status" value="1"/>
</dbReference>
<dbReference type="Pfam" id="PF13424">
    <property type="entry name" value="TPR_12"/>
    <property type="match status" value="1"/>
</dbReference>
<dbReference type="SMART" id="SM00028">
    <property type="entry name" value="TPR"/>
    <property type="match status" value="2"/>
</dbReference>